<evidence type="ECO:0000259" key="23">
    <source>
        <dbReference type="PROSITE" id="PS51208"/>
    </source>
</evidence>
<evidence type="ECO:0000256" key="20">
    <source>
        <dbReference type="ARBA" id="ARBA00040384"/>
    </source>
</evidence>
<dbReference type="GeneID" id="86154427"/>
<dbReference type="Gene3D" id="3.30.160.280">
    <property type="match status" value="2"/>
</dbReference>
<evidence type="ECO:0000256" key="4">
    <source>
        <dbReference type="ARBA" id="ARBA00004613"/>
    </source>
</evidence>
<dbReference type="SMART" id="SM00869">
    <property type="entry name" value="Autotransporter"/>
    <property type="match status" value="1"/>
</dbReference>
<evidence type="ECO:0000256" key="15">
    <source>
        <dbReference type="ARBA" id="ARBA00023145"/>
    </source>
</evidence>
<keyword evidence="14" id="KW-0472">Membrane</keyword>
<evidence type="ECO:0000256" key="18">
    <source>
        <dbReference type="ARBA" id="ARBA00037031"/>
    </source>
</evidence>
<evidence type="ECO:0000256" key="19">
    <source>
        <dbReference type="ARBA" id="ARBA00038992"/>
    </source>
</evidence>
<keyword evidence="12" id="KW-0720">Serine protease</keyword>
<organism evidence="25 26">
    <name type="scientific">Actinobacillus porcinus</name>
    <dbReference type="NCBI Taxonomy" id="51048"/>
    <lineage>
        <taxon>Bacteria</taxon>
        <taxon>Pseudomonadati</taxon>
        <taxon>Pseudomonadota</taxon>
        <taxon>Gammaproteobacteria</taxon>
        <taxon>Pasteurellales</taxon>
        <taxon>Pasteurellaceae</taxon>
        <taxon>Actinobacillus</taxon>
    </lineage>
</organism>
<protein>
    <recommendedName>
        <fullName evidence="20">Immunoglobulin A1 protease autotransporter</fullName>
        <ecNumber evidence="19">3.4.21.72</ecNumber>
    </recommendedName>
</protein>
<dbReference type="InterPro" id="IPR012332">
    <property type="entry name" value="Autotransporter_pectin_lyase_C"/>
</dbReference>
<evidence type="ECO:0000256" key="3">
    <source>
        <dbReference type="ARBA" id="ARBA00004571"/>
    </source>
</evidence>
<keyword evidence="5" id="KW-1134">Transmembrane beta strand</keyword>
<dbReference type="PROSITE" id="PS51691">
    <property type="entry name" value="PEPTIDASE_S6"/>
    <property type="match status" value="1"/>
</dbReference>
<dbReference type="PANTHER" id="PTHR12338">
    <property type="entry name" value="AUTOTRANSPORTER"/>
    <property type="match status" value="1"/>
</dbReference>
<evidence type="ECO:0000256" key="17">
    <source>
        <dbReference type="ARBA" id="ARBA00035943"/>
    </source>
</evidence>
<evidence type="ECO:0000256" key="2">
    <source>
        <dbReference type="ARBA" id="ARBA00004418"/>
    </source>
</evidence>
<comment type="function">
    <text evidence="18">Virulence factor; cleaves host immunoglobulin A producing intact Fc and Fab fragments.</text>
</comment>
<keyword evidence="10" id="KW-0574">Periplasm</keyword>
<dbReference type="EC" id="3.4.21.72" evidence="19"/>
<evidence type="ECO:0000256" key="5">
    <source>
        <dbReference type="ARBA" id="ARBA00022452"/>
    </source>
</evidence>
<dbReference type="Gene3D" id="2.160.20.20">
    <property type="match status" value="3"/>
</dbReference>
<keyword evidence="16" id="KW-0998">Cell outer membrane</keyword>
<dbReference type="CDD" id="cd01343">
    <property type="entry name" value="PL1_Passenger_AT"/>
    <property type="match status" value="1"/>
</dbReference>
<dbReference type="RefSeq" id="WP_135708914.1">
    <property type="nucleotide sequence ID" value="NZ_CABFKI010000001.1"/>
</dbReference>
<dbReference type="Pfam" id="PF02395">
    <property type="entry name" value="Peptidase_S6"/>
    <property type="match status" value="1"/>
</dbReference>
<dbReference type="EMBL" id="CABFKI010000001">
    <property type="protein sequence ID" value="VTU05693.1"/>
    <property type="molecule type" value="Genomic_DNA"/>
</dbReference>
<keyword evidence="6" id="KW-0964">Secreted</keyword>
<comment type="caution">
    <text evidence="25">The sequence shown here is derived from an EMBL/GenBank/DDBJ whole genome shotgun (WGS) entry which is preliminary data.</text>
</comment>
<evidence type="ECO:0000256" key="8">
    <source>
        <dbReference type="ARBA" id="ARBA00022692"/>
    </source>
</evidence>
<proteinExistence type="predicted"/>
<evidence type="ECO:0000256" key="16">
    <source>
        <dbReference type="ARBA" id="ARBA00023237"/>
    </source>
</evidence>
<dbReference type="Gene3D" id="2.40.128.130">
    <property type="entry name" value="Autotransporter beta-domain"/>
    <property type="match status" value="1"/>
</dbReference>
<feature type="domain" description="Peptidase S6" evidence="24">
    <location>
        <begin position="27"/>
        <end position="281"/>
    </location>
</feature>
<keyword evidence="11 25" id="KW-0378">Hydrolase</keyword>
<dbReference type="Gene3D" id="2.40.10.120">
    <property type="match status" value="1"/>
</dbReference>
<dbReference type="InterPro" id="IPR004899">
    <property type="entry name" value="Pertactin_central"/>
</dbReference>
<comment type="catalytic activity">
    <reaction evidence="17">
        <text>Cleavage of immunoglobulin A molecules at certain Pro-|-Xaa bonds in the hinge region. No small molecule substrates are known.</text>
        <dbReference type="EC" id="3.4.21.72"/>
    </reaction>
</comment>
<evidence type="ECO:0000256" key="13">
    <source>
        <dbReference type="ARBA" id="ARBA00023026"/>
    </source>
</evidence>
<dbReference type="InterPro" id="IPR030396">
    <property type="entry name" value="Peptidase_S6_dom"/>
</dbReference>
<keyword evidence="9 22" id="KW-0732">Signal</keyword>
<evidence type="ECO:0000256" key="9">
    <source>
        <dbReference type="ARBA" id="ARBA00022729"/>
    </source>
</evidence>
<accession>A0ABY6TIR5</accession>
<feature type="chain" id="PRO_5046526216" description="Immunoglobulin A1 protease autotransporter" evidence="22">
    <location>
        <begin position="27"/>
        <end position="1607"/>
    </location>
</feature>
<sequence>MHNNCSFRYSLLALLVSGVIYNHAYASTVPNHINYQDYRDFAENKGKFTVGAKNIAVHSTSGAVLGTIMTKTPMPDFSAVSKNGIATLVNPQFITSVAHNTGYTTINFGYNDIQNQDYNYLVVARNNFAETHSTSYDDYHAPRLNKLVTEAEPLPIHYYGEDATAYRNPTHFLDYVRLGSGSQYQGTTPDDKTNLSGAYKYLTGGTLPAFADTVGKGVLYFKRSFNNAQGAMPSMIEAGDSGSPLLAYDAKKKQWGFIGVARGISSSKMWYTLAKQDFTDQKVKETYAGTLNNTQTGASFSWVPTGNTSQISGVGKRLQVDLKDDDSVNTSKEFLALNHGKSVIFTGKSGVLTASQNIHQGAGALEFETDYTVKGATSNTTWVGAGVVVAENKTVNWQLKNPEGDRLSKLGKGTLNVSGTGVNQGDISVGDGTVILAMNSDANGQKQAFNKVEIVSGRSTVVLADDSQIKPENIVFGYHGGRLDLNGTTFNTTVISNRDEGAQIVNHNNNQTANLIIRGNGNIDTNLTWGALGKAGADIYEYINTHHNNRKDYFVLKNNGNPNHYYPTNQSSNASWEYIGSDKEAAVRLVQANKLAETLTWGQWATSGADIYEYINTHAGNRKDYFVLKTNGRANQFFPTNQTSNESWEYIGSDKVNAIETAFAQKMAKELTWGTSGSTSADIYEHKTANRTDYFTLKENGNANSAFPTTQTSNTHWQYIGSDLFTAVTKALYQKEVAHLTWGKWGESGADIYEYINNHARNRTDYFVLKEGGNANSFYPTNQTSNASWEFLGSNKDEAIKTVLSRQYANSHIETFAGVLGETSGTNGKMNVTFAPTDAKDTLVMTGGMKLNGELKVNNGAVILSGRPVPHAYDFINNQEIVYDDKWLNREFRANAFSANHDGKLIFGRNAELATGSFYAAQNGLLQLGFVQGNTPICQRSDYTGATICQTPTVGKEVYDSIPTLQAKGNVRLWHNAQLHIGKSILSGAITADKETKTTIEHDGQWLMSGNSSIGSLVLNGGVVDLNAANNHNAYQKLTINGDLTGQGQFIYLTNVTAGKGDHVTVNGTATGSFSLSMTNTGAEPNSVLPISLFTVDNRSQNAKSLKLSLNENGYVDLGTYRYILKNQNNDYFLYSPLRDAQINNNYSQIQSLLTEAQQSAKDYAEEVVELSNKVKQVQSEQKSVKLSKDKAQKQVDEQQAKVNSLPWFRFIAKAQARKQLTNLQKQLGGYTNLYNQLQTTIEALDRSILHAQNQKANAEAKLEAVDLMVKDILVKAEKLCLQTESAGICNAVVNLTSGEPETADEEYDVMKTQKNGISRYANAALSELSAQIGALLQVERNLHRELVTPKYEPLSVWVNYDYQQIKSDSDNYRGYQKDSTLTQLGVEGELSKHFRLGSILSSVNSSLDYDQAQGKGKLNMATLYLKAQSENGWLSTLEASYGQTKNELQLDGERKNINRDVSALGINFAKAWQLESWKILPSFGIKRYRLSGENYTLNGANVQLKPLTFTSYQAGLSLSRDFMLDNMTITPRISTIYVDARHHSNIENAVIVNGNPLIQTLDRHLNHEFGITFKGNNWSVDANLGVISSKEIQRRRYAGLKVGYYW</sequence>
<dbReference type="Pfam" id="PF03212">
    <property type="entry name" value="Pertactin"/>
    <property type="match status" value="1"/>
</dbReference>
<evidence type="ECO:0000313" key="26">
    <source>
        <dbReference type="Proteomes" id="UP000308167"/>
    </source>
</evidence>
<dbReference type="Pfam" id="PF24078">
    <property type="entry name" value="Beta-sol_PIC_HAP1_IgA0_2nd"/>
    <property type="match status" value="1"/>
</dbReference>
<feature type="signal peptide" evidence="22">
    <location>
        <begin position="1"/>
        <end position="26"/>
    </location>
</feature>
<dbReference type="PANTHER" id="PTHR12338:SF9">
    <property type="entry name" value="IMMUNOGLOBULIN A1 PROTEASE AUTOTRANSPORTER"/>
    <property type="match status" value="1"/>
</dbReference>
<keyword evidence="13" id="KW-0843">Virulence</keyword>
<dbReference type="InterPro" id="IPR050909">
    <property type="entry name" value="Bact_Autotransporter_VF"/>
</dbReference>
<dbReference type="InterPro" id="IPR057069">
    <property type="entry name" value="IgA0_D2"/>
</dbReference>
<keyword evidence="7" id="KW-0645">Protease</keyword>
<dbReference type="InterPro" id="IPR000710">
    <property type="entry name" value="Peptidase_S6"/>
</dbReference>
<reference evidence="25 26" key="1">
    <citation type="submission" date="2019-05" db="EMBL/GenBank/DDBJ databases">
        <authorList>
            <consortium name="Pathogen Informatics"/>
        </authorList>
    </citation>
    <scope>NUCLEOTIDE SEQUENCE [LARGE SCALE GENOMIC DNA]</scope>
    <source>
        <strain evidence="25 26">NM319</strain>
    </source>
</reference>
<gene>
    <name evidence="25" type="primary">hap</name>
    <name evidence="25" type="ORF">SAMEA1410922_00017</name>
</gene>
<evidence type="ECO:0000256" key="6">
    <source>
        <dbReference type="ARBA" id="ARBA00022525"/>
    </source>
</evidence>
<evidence type="ECO:0000256" key="7">
    <source>
        <dbReference type="ARBA" id="ARBA00022670"/>
    </source>
</evidence>
<dbReference type="InterPro" id="IPR057393">
    <property type="entry name" value="PIC_HAP1_IgA0_b-sol2"/>
</dbReference>
<evidence type="ECO:0000256" key="11">
    <source>
        <dbReference type="ARBA" id="ARBA00022801"/>
    </source>
</evidence>
<evidence type="ECO:0000256" key="22">
    <source>
        <dbReference type="SAM" id="SignalP"/>
    </source>
</evidence>
<name>A0ABY6TIR5_9PAST</name>
<evidence type="ECO:0000256" key="10">
    <source>
        <dbReference type="ARBA" id="ARBA00022764"/>
    </source>
</evidence>
<keyword evidence="21" id="KW-0175">Coiled coil</keyword>
<evidence type="ECO:0000256" key="1">
    <source>
        <dbReference type="ARBA" id="ARBA00004241"/>
    </source>
</evidence>
<evidence type="ECO:0000256" key="21">
    <source>
        <dbReference type="SAM" id="Coils"/>
    </source>
</evidence>
<feature type="coiled-coil region" evidence="21">
    <location>
        <begin position="1214"/>
        <end position="1262"/>
    </location>
</feature>
<dbReference type="PRINTS" id="PR00921">
    <property type="entry name" value="IGASERPTASE"/>
</dbReference>
<evidence type="ECO:0000256" key="12">
    <source>
        <dbReference type="ARBA" id="ARBA00022825"/>
    </source>
</evidence>
<dbReference type="SUPFAM" id="SSF103515">
    <property type="entry name" value="Autotransporter"/>
    <property type="match status" value="1"/>
</dbReference>
<feature type="coiled-coil region" evidence="21">
    <location>
        <begin position="1147"/>
        <end position="1181"/>
    </location>
</feature>
<dbReference type="Pfam" id="PF03797">
    <property type="entry name" value="Autotransporter"/>
    <property type="match status" value="1"/>
</dbReference>
<evidence type="ECO:0000313" key="25">
    <source>
        <dbReference type="EMBL" id="VTU05693.1"/>
    </source>
</evidence>
<dbReference type="InterPro" id="IPR036709">
    <property type="entry name" value="Autotransporte_beta_dom_sf"/>
</dbReference>
<dbReference type="Pfam" id="PF24077">
    <property type="entry name" value="IgA0_D2"/>
    <property type="match status" value="1"/>
</dbReference>
<dbReference type="Proteomes" id="UP000308167">
    <property type="component" value="Unassembled WGS sequence"/>
</dbReference>
<dbReference type="InterPro" id="IPR011050">
    <property type="entry name" value="Pectin_lyase_fold/virulence"/>
</dbReference>
<evidence type="ECO:0000256" key="14">
    <source>
        <dbReference type="ARBA" id="ARBA00023136"/>
    </source>
</evidence>
<dbReference type="SUPFAM" id="SSF51126">
    <property type="entry name" value="Pectin lyase-like"/>
    <property type="match status" value="1"/>
</dbReference>
<dbReference type="PROSITE" id="PS51208">
    <property type="entry name" value="AUTOTRANSPORTER"/>
    <property type="match status" value="1"/>
</dbReference>
<dbReference type="InterPro" id="IPR005546">
    <property type="entry name" value="Autotransporte_beta"/>
</dbReference>
<keyword evidence="15" id="KW-0865">Zymogen</keyword>
<feature type="domain" description="Autotransporter" evidence="23">
    <location>
        <begin position="1350"/>
        <end position="1607"/>
    </location>
</feature>
<keyword evidence="26" id="KW-1185">Reference proteome</keyword>
<evidence type="ECO:0000259" key="24">
    <source>
        <dbReference type="PROSITE" id="PS51691"/>
    </source>
</evidence>
<comment type="subcellular location">
    <subcellularLocation>
        <location evidence="3">Cell outer membrane</location>
        <topology evidence="3">Multi-pass membrane protein</topology>
    </subcellularLocation>
    <subcellularLocation>
        <location evidence="1">Cell surface</location>
    </subcellularLocation>
    <subcellularLocation>
        <location evidence="2">Periplasm</location>
    </subcellularLocation>
    <subcellularLocation>
        <location evidence="4">Secreted</location>
    </subcellularLocation>
</comment>
<dbReference type="GO" id="GO:0016787">
    <property type="term" value="F:hydrolase activity"/>
    <property type="evidence" value="ECO:0007669"/>
    <property type="project" value="UniProtKB-KW"/>
</dbReference>
<keyword evidence="8" id="KW-0812">Transmembrane</keyword>